<feature type="transmembrane region" description="Helical" evidence="7">
    <location>
        <begin position="402"/>
        <end position="426"/>
    </location>
</feature>
<dbReference type="Pfam" id="PF06808">
    <property type="entry name" value="DctM"/>
    <property type="match status" value="1"/>
</dbReference>
<dbReference type="AlphaFoldDB" id="A0A544STM7"/>
<protein>
    <submittedName>
        <fullName evidence="9">TRAP transporter large permease</fullName>
    </submittedName>
</protein>
<dbReference type="Proteomes" id="UP000318937">
    <property type="component" value="Unassembled WGS sequence"/>
</dbReference>
<feature type="transmembrane region" description="Helical" evidence="7">
    <location>
        <begin position="217"/>
        <end position="236"/>
    </location>
</feature>
<keyword evidence="10" id="KW-1185">Reference proteome</keyword>
<keyword evidence="4 7" id="KW-0812">Transmembrane</keyword>
<keyword evidence="2" id="KW-1003">Cell membrane</keyword>
<evidence type="ECO:0000259" key="8">
    <source>
        <dbReference type="Pfam" id="PF06808"/>
    </source>
</evidence>
<feature type="transmembrane region" description="Helical" evidence="7">
    <location>
        <begin position="57"/>
        <end position="76"/>
    </location>
</feature>
<feature type="transmembrane region" description="Helical" evidence="7">
    <location>
        <begin position="96"/>
        <end position="125"/>
    </location>
</feature>
<feature type="transmembrane region" description="Helical" evidence="7">
    <location>
        <begin position="172"/>
        <end position="196"/>
    </location>
</feature>
<evidence type="ECO:0000256" key="3">
    <source>
        <dbReference type="ARBA" id="ARBA00022519"/>
    </source>
</evidence>
<evidence type="ECO:0000256" key="7">
    <source>
        <dbReference type="SAM" id="Phobius"/>
    </source>
</evidence>
<dbReference type="GO" id="GO:0005886">
    <property type="term" value="C:plasma membrane"/>
    <property type="evidence" value="ECO:0007669"/>
    <property type="project" value="UniProtKB-SubCell"/>
</dbReference>
<evidence type="ECO:0000256" key="2">
    <source>
        <dbReference type="ARBA" id="ARBA00022475"/>
    </source>
</evidence>
<evidence type="ECO:0000313" key="10">
    <source>
        <dbReference type="Proteomes" id="UP000318937"/>
    </source>
</evidence>
<organism evidence="9 10">
    <name type="scientific">Psychrobacillus soli</name>
    <dbReference type="NCBI Taxonomy" id="1543965"/>
    <lineage>
        <taxon>Bacteria</taxon>
        <taxon>Bacillati</taxon>
        <taxon>Bacillota</taxon>
        <taxon>Bacilli</taxon>
        <taxon>Bacillales</taxon>
        <taxon>Bacillaceae</taxon>
        <taxon>Psychrobacillus</taxon>
    </lineage>
</organism>
<dbReference type="NCBIfam" id="TIGR00786">
    <property type="entry name" value="dctM"/>
    <property type="match status" value="1"/>
</dbReference>
<dbReference type="InterPro" id="IPR010656">
    <property type="entry name" value="DctM"/>
</dbReference>
<accession>A0A544STM7</accession>
<dbReference type="OrthoDB" id="9785600at2"/>
<feature type="transmembrane region" description="Helical" evidence="7">
    <location>
        <begin position="242"/>
        <end position="266"/>
    </location>
</feature>
<dbReference type="RefSeq" id="WP_142608524.1">
    <property type="nucleotide sequence ID" value="NZ_VDGG01000044.1"/>
</dbReference>
<dbReference type="EMBL" id="VDGG01000044">
    <property type="protein sequence ID" value="TQR08574.1"/>
    <property type="molecule type" value="Genomic_DNA"/>
</dbReference>
<feature type="transmembrane region" description="Helical" evidence="7">
    <location>
        <begin position="137"/>
        <end position="160"/>
    </location>
</feature>
<evidence type="ECO:0000256" key="4">
    <source>
        <dbReference type="ARBA" id="ARBA00022692"/>
    </source>
</evidence>
<keyword evidence="5 7" id="KW-1133">Transmembrane helix</keyword>
<evidence type="ECO:0000313" key="9">
    <source>
        <dbReference type="EMBL" id="TQR08574.1"/>
    </source>
</evidence>
<evidence type="ECO:0000256" key="6">
    <source>
        <dbReference type="ARBA" id="ARBA00023136"/>
    </source>
</evidence>
<keyword evidence="6 7" id="KW-0472">Membrane</keyword>
<feature type="transmembrane region" description="Helical" evidence="7">
    <location>
        <begin position="355"/>
        <end position="382"/>
    </location>
</feature>
<comment type="caution">
    <text evidence="9">The sequence shown here is derived from an EMBL/GenBank/DDBJ whole genome shotgun (WGS) entry which is preliminary data.</text>
</comment>
<keyword evidence="3" id="KW-0997">Cell inner membrane</keyword>
<name>A0A544STM7_9BACI</name>
<dbReference type="InterPro" id="IPR004681">
    <property type="entry name" value="TRAP_DctM"/>
</dbReference>
<feature type="transmembrane region" description="Helical" evidence="7">
    <location>
        <begin position="278"/>
        <end position="296"/>
    </location>
</feature>
<reference evidence="9 10" key="1">
    <citation type="submission" date="2019-05" db="EMBL/GenBank/DDBJ databases">
        <title>Psychrobacillus vulpis sp. nov., a new species isolated from feces of a red fox that inhabits in The Tablas de Daimiel Natural Park, Albacete, Spain.</title>
        <authorList>
            <person name="Rodriguez M."/>
            <person name="Reina J.C."/>
            <person name="Bejar V."/>
            <person name="Llamas I."/>
        </authorList>
    </citation>
    <scope>NUCLEOTIDE SEQUENCE [LARGE SCALE GENOMIC DNA]</scope>
    <source>
        <strain evidence="9 10">NHI-2</strain>
    </source>
</reference>
<proteinExistence type="predicted"/>
<feature type="domain" description="TRAP C4-dicarboxylate transport system permease DctM subunit" evidence="8">
    <location>
        <begin position="7"/>
        <end position="422"/>
    </location>
</feature>
<sequence>MDYVIILGILMLIILLGMPVAFALIIVSSGVLMVYLDPQVANLQVPQILYNSLNNSVLIAIPLFVLTGQIMLKSGIGTKAFDAANKWFGHLPGGLAIASVLTCGFFASLTGSSIATVLTIGYIASDEMIKKGYPKRLAYGIIAAAGTLGILIPPSGPMILYGAMTNVSITDLFMAGIIPGILLIIIFIIYVVLVYGKKLERSELASKAERMSALKEISWLFLLPVIIILGIYSGIFTVTESAAVACIVSLLLALFVYKGIGIKGLFEALKETASNMGMIALILAAALLFGFAITAIELPQTIQLGLESLNMNKWTLILLVFVIFVILGMFMDVISILLIMVPILHPILVSYEVNLLWFGIFTIIALEMSAITPPIGLNLFVMMQISEKQGTPLNLIKMSYAAAPYLILMILLIGIITLVPEIVFFLPNFFH</sequence>
<evidence type="ECO:0000256" key="5">
    <source>
        <dbReference type="ARBA" id="ARBA00022989"/>
    </source>
</evidence>
<comment type="subcellular location">
    <subcellularLocation>
        <location evidence="1">Cell inner membrane</location>
        <topology evidence="1">Multi-pass membrane protein</topology>
    </subcellularLocation>
</comment>
<feature type="transmembrane region" description="Helical" evidence="7">
    <location>
        <begin position="6"/>
        <end position="36"/>
    </location>
</feature>
<dbReference type="PANTHER" id="PTHR33362:SF5">
    <property type="entry name" value="C4-DICARBOXYLATE TRAP TRANSPORTER LARGE PERMEASE PROTEIN DCTM"/>
    <property type="match status" value="1"/>
</dbReference>
<dbReference type="PANTHER" id="PTHR33362">
    <property type="entry name" value="SIALIC ACID TRAP TRANSPORTER PERMEASE PROTEIN SIAT-RELATED"/>
    <property type="match status" value="1"/>
</dbReference>
<gene>
    <name evidence="9" type="ORF">FG383_16655</name>
</gene>
<dbReference type="PIRSF" id="PIRSF006066">
    <property type="entry name" value="HI0050"/>
    <property type="match status" value="1"/>
</dbReference>
<dbReference type="GO" id="GO:0022857">
    <property type="term" value="F:transmembrane transporter activity"/>
    <property type="evidence" value="ECO:0007669"/>
    <property type="project" value="TreeGrafter"/>
</dbReference>
<evidence type="ECO:0000256" key="1">
    <source>
        <dbReference type="ARBA" id="ARBA00004429"/>
    </source>
</evidence>
<feature type="transmembrane region" description="Helical" evidence="7">
    <location>
        <begin position="316"/>
        <end position="343"/>
    </location>
</feature>